<comment type="caution">
    <text evidence="1">The sequence shown here is derived from an EMBL/GenBank/DDBJ whole genome shotgun (WGS) entry which is preliminary data.</text>
</comment>
<keyword evidence="2" id="KW-1185">Reference proteome</keyword>
<dbReference type="RefSeq" id="WP_345486303.1">
    <property type="nucleotide sequence ID" value="NZ_BAAAWU010000001.1"/>
</dbReference>
<gene>
    <name evidence="1" type="ORF">ACFFTP_05155</name>
</gene>
<organism evidence="1 2">
    <name type="scientific">Streptomyces roseoviridis</name>
    <dbReference type="NCBI Taxonomy" id="67361"/>
    <lineage>
        <taxon>Bacteria</taxon>
        <taxon>Bacillati</taxon>
        <taxon>Actinomycetota</taxon>
        <taxon>Actinomycetes</taxon>
        <taxon>Kitasatosporales</taxon>
        <taxon>Streptomycetaceae</taxon>
        <taxon>Streptomyces</taxon>
    </lineage>
</organism>
<reference evidence="1 2" key="1">
    <citation type="submission" date="2024-09" db="EMBL/GenBank/DDBJ databases">
        <authorList>
            <person name="Sun Q."/>
            <person name="Mori K."/>
        </authorList>
    </citation>
    <scope>NUCLEOTIDE SEQUENCE [LARGE SCALE GENOMIC DNA]</scope>
    <source>
        <strain evidence="1 2">JCM 4414</strain>
    </source>
</reference>
<proteinExistence type="predicted"/>
<dbReference type="EMBL" id="JBHMCT010000005">
    <property type="protein sequence ID" value="MFB9553585.1"/>
    <property type="molecule type" value="Genomic_DNA"/>
</dbReference>
<dbReference type="Pfam" id="PF19820">
    <property type="entry name" value="DUF6303"/>
    <property type="match status" value="1"/>
</dbReference>
<accession>A0ABV5QJB6</accession>
<dbReference type="InterPro" id="IPR046270">
    <property type="entry name" value="DUF6303"/>
</dbReference>
<protein>
    <submittedName>
        <fullName evidence="1">DUF6303 family protein</fullName>
    </submittedName>
</protein>
<name>A0ABV5QJB6_9ACTN</name>
<sequence>MTYTAHLANPFTGEWELYVVVKEHPTVDWPAHDFKRVSAPTRAERIEALALLGYEPDNAEGDWQWQELSGPDEDRVRLLASLDVRLIGGAA</sequence>
<evidence type="ECO:0000313" key="1">
    <source>
        <dbReference type="EMBL" id="MFB9553585.1"/>
    </source>
</evidence>
<dbReference type="Proteomes" id="UP001589716">
    <property type="component" value="Unassembled WGS sequence"/>
</dbReference>
<evidence type="ECO:0000313" key="2">
    <source>
        <dbReference type="Proteomes" id="UP001589716"/>
    </source>
</evidence>